<dbReference type="AlphaFoldDB" id="A0A1I6HBC6"/>
<feature type="transmembrane region" description="Helical" evidence="1">
    <location>
        <begin position="104"/>
        <end position="124"/>
    </location>
</feature>
<feature type="transmembrane region" description="Helical" evidence="1">
    <location>
        <begin position="20"/>
        <end position="42"/>
    </location>
</feature>
<dbReference type="RefSeq" id="WP_089880067.1">
    <property type="nucleotide sequence ID" value="NZ_FOYS01000003.1"/>
</dbReference>
<dbReference type="EMBL" id="FOYS01000003">
    <property type="protein sequence ID" value="SFR51577.1"/>
    <property type="molecule type" value="Genomic_DNA"/>
</dbReference>
<evidence type="ECO:0000256" key="1">
    <source>
        <dbReference type="SAM" id="Phobius"/>
    </source>
</evidence>
<feature type="domain" description="DUF7978" evidence="2">
    <location>
        <begin position="10"/>
        <end position="218"/>
    </location>
</feature>
<dbReference type="STRING" id="555875.SAMN04488124_1996"/>
<evidence type="ECO:0000313" key="3">
    <source>
        <dbReference type="EMBL" id="SFR51577.1"/>
    </source>
</evidence>
<keyword evidence="1" id="KW-0812">Transmembrane</keyword>
<protein>
    <recommendedName>
        <fullName evidence="2">DUF7978 domain-containing protein</fullName>
    </recommendedName>
</protein>
<dbReference type="Proteomes" id="UP000243250">
    <property type="component" value="Unassembled WGS sequence"/>
</dbReference>
<evidence type="ECO:0000259" key="2">
    <source>
        <dbReference type="Pfam" id="PF25933"/>
    </source>
</evidence>
<feature type="transmembrane region" description="Helical" evidence="1">
    <location>
        <begin position="198"/>
        <end position="220"/>
    </location>
</feature>
<name>A0A1I6HBC6_9EURY</name>
<feature type="transmembrane region" description="Helical" evidence="1">
    <location>
        <begin position="136"/>
        <end position="158"/>
    </location>
</feature>
<evidence type="ECO:0000313" key="4">
    <source>
        <dbReference type="Proteomes" id="UP000243250"/>
    </source>
</evidence>
<reference evidence="4" key="1">
    <citation type="submission" date="2016-10" db="EMBL/GenBank/DDBJ databases">
        <authorList>
            <person name="Varghese N."/>
            <person name="Submissions S."/>
        </authorList>
    </citation>
    <scope>NUCLEOTIDE SEQUENCE [LARGE SCALE GENOMIC DNA]</scope>
    <source>
        <strain evidence="4">CGMCC 1.8711</strain>
    </source>
</reference>
<accession>A0A1I6HBC6</accession>
<dbReference type="InterPro" id="IPR058284">
    <property type="entry name" value="DUF7978"/>
</dbReference>
<gene>
    <name evidence="3" type="ORF">SAMN04488124_1996</name>
</gene>
<keyword evidence="1" id="KW-1133">Transmembrane helix</keyword>
<organism evidence="3 4">
    <name type="scientific">Halogeometricum limi</name>
    <dbReference type="NCBI Taxonomy" id="555875"/>
    <lineage>
        <taxon>Archaea</taxon>
        <taxon>Methanobacteriati</taxon>
        <taxon>Methanobacteriota</taxon>
        <taxon>Stenosarchaea group</taxon>
        <taxon>Halobacteria</taxon>
        <taxon>Halobacteriales</taxon>
        <taxon>Haloferacaceae</taxon>
        <taxon>Halogeometricum</taxon>
    </lineage>
</organism>
<sequence>MSSEYDARHADTGARSLARLAAALGVAALVVGVAFVALWVAVATDGPFSTLDAVTTMTGGKPAPWPFVPLWTYGGSLGLAVSFVEPTVVVRRNLVTSLDGSADGWWWLGLLAPATLAGAGLLSARRSSWARSARGGLAAGAAVALGYVPLFALFVLVARVGVGDVPPNAEGYVRLGTTGFPPETLDGESVGLRIWRSILASFVAAVGFGGVGGVVASALWNR</sequence>
<dbReference type="Pfam" id="PF25933">
    <property type="entry name" value="DUF7978"/>
    <property type="match status" value="1"/>
</dbReference>
<proteinExistence type="predicted"/>
<keyword evidence="4" id="KW-1185">Reference proteome</keyword>
<dbReference type="OrthoDB" id="293131at2157"/>
<keyword evidence="1" id="KW-0472">Membrane</keyword>